<feature type="domain" description="Flagellin C-terminal" evidence="5">
    <location>
        <begin position="496"/>
        <end position="569"/>
    </location>
</feature>
<keyword evidence="6" id="KW-0966">Cell projection</keyword>
<keyword evidence="2 3" id="KW-0975">Bacterial flagellum</keyword>
<comment type="caution">
    <text evidence="6">The sequence shown here is derived from an EMBL/GenBank/DDBJ whole genome shotgun (WGS) entry which is preliminary data.</text>
</comment>
<dbReference type="EMBL" id="JACHIK010000005">
    <property type="protein sequence ID" value="MBB5042618.1"/>
    <property type="molecule type" value="Genomic_DNA"/>
</dbReference>
<evidence type="ECO:0000259" key="5">
    <source>
        <dbReference type="Pfam" id="PF00700"/>
    </source>
</evidence>
<dbReference type="InterPro" id="IPR001029">
    <property type="entry name" value="Flagellin_N"/>
</dbReference>
<sequence>MTSILTNTSAMAALQTLRMIDSSMAETQRQVSSGLRVQIAADNAAYWSISTTMRSDNMALSAVSDALGLGAAKVDIAYAATTSIVDILTEFKARLVAASEDGVDRSKIQEELSQLNAQAESVVASASFNGVNWLKTTAATHLMETPDLKTSTLSSFVRTSDGSISLKAAEINLKNTSMLNLGGGGILQKEIDGIGDIGGFRGTNANSVAHQGHESHNFTGPATFGLADYVEFDVVIDAGIHSPGVSFTGLRIDKNVVDVALGRTDGTIRTASEMRAVLQKVFTDNSVPATAYETLFTGGSSSPRFEIGSLENTGEPGSSIDLFNVISDFNGAYPAGFAMGLENPPVDNHDNMYPVAGIQFTKGFTVSPRASFWFDVQVGPSASATYVVDRAVVDAALGSTDGYIGDATALATVIEYVTAGSGLTATPTGNGITFAADQTMYPEAGNRAARVSVGNVRSDPPWALMFDLAEIDVTTEAFTVDEYIEGVEYMLQRSISSGSVFGALSKRIEMQTEFTAKMMATIDKGIGRLVDADMNEASTRLKALQTQEQLAIQSLSIANASAENIMQLFR</sequence>
<dbReference type="Gene3D" id="1.20.1330.10">
    <property type="entry name" value="f41 fragment of flagellin, N-terminal domain"/>
    <property type="match status" value="2"/>
</dbReference>
<evidence type="ECO:0000313" key="7">
    <source>
        <dbReference type="Proteomes" id="UP000535406"/>
    </source>
</evidence>
<keyword evidence="6" id="KW-0282">Flagellum</keyword>
<dbReference type="GO" id="GO:0005198">
    <property type="term" value="F:structural molecule activity"/>
    <property type="evidence" value="ECO:0007669"/>
    <property type="project" value="UniProtKB-UniRule"/>
</dbReference>
<protein>
    <recommendedName>
        <fullName evidence="3">Flagellin</fullName>
    </recommendedName>
</protein>
<dbReference type="GO" id="GO:0009288">
    <property type="term" value="C:bacterial-type flagellum"/>
    <property type="evidence" value="ECO:0007669"/>
    <property type="project" value="UniProtKB-SubCell"/>
</dbReference>
<gene>
    <name evidence="6" type="ORF">HNQ66_002014</name>
</gene>
<keyword evidence="3" id="KW-0964">Secreted</keyword>
<comment type="subcellular location">
    <subcellularLocation>
        <location evidence="3">Secreted</location>
    </subcellularLocation>
    <subcellularLocation>
        <location evidence="3">Bacterial flagellum</location>
    </subcellularLocation>
</comment>
<dbReference type="Pfam" id="PF00700">
    <property type="entry name" value="Flagellin_C"/>
    <property type="match status" value="1"/>
</dbReference>
<dbReference type="Proteomes" id="UP000535406">
    <property type="component" value="Unassembled WGS sequence"/>
</dbReference>
<dbReference type="PANTHER" id="PTHR42792:SF2">
    <property type="entry name" value="FLAGELLIN"/>
    <property type="match status" value="1"/>
</dbReference>
<feature type="domain" description="Flagellin N-terminal" evidence="4">
    <location>
        <begin position="4"/>
        <end position="137"/>
    </location>
</feature>
<proteinExistence type="inferred from homology"/>
<keyword evidence="6" id="KW-0969">Cilium</keyword>
<dbReference type="RefSeq" id="WP_184143671.1">
    <property type="nucleotide sequence ID" value="NZ_JACHIK010000005.1"/>
</dbReference>
<dbReference type="GO" id="GO:0005576">
    <property type="term" value="C:extracellular region"/>
    <property type="evidence" value="ECO:0007669"/>
    <property type="project" value="UniProtKB-SubCell"/>
</dbReference>
<organism evidence="6 7">
    <name type="scientific">Shinella fusca</name>
    <dbReference type="NCBI Taxonomy" id="544480"/>
    <lineage>
        <taxon>Bacteria</taxon>
        <taxon>Pseudomonadati</taxon>
        <taxon>Pseudomonadota</taxon>
        <taxon>Alphaproteobacteria</taxon>
        <taxon>Hyphomicrobiales</taxon>
        <taxon>Rhizobiaceae</taxon>
        <taxon>Shinella</taxon>
    </lineage>
</organism>
<comment type="similarity">
    <text evidence="1 3">Belongs to the bacterial flagellin family.</text>
</comment>
<dbReference type="InterPro" id="IPR001492">
    <property type="entry name" value="Flagellin"/>
</dbReference>
<dbReference type="PANTHER" id="PTHR42792">
    <property type="entry name" value="FLAGELLIN"/>
    <property type="match status" value="1"/>
</dbReference>
<name>A0A7W8DUC7_9HYPH</name>
<dbReference type="AlphaFoldDB" id="A0A7W8DUC7"/>
<evidence type="ECO:0000259" key="4">
    <source>
        <dbReference type="Pfam" id="PF00669"/>
    </source>
</evidence>
<reference evidence="6 7" key="1">
    <citation type="submission" date="2020-08" db="EMBL/GenBank/DDBJ databases">
        <title>Genomic Encyclopedia of Type Strains, Phase IV (KMG-IV): sequencing the most valuable type-strain genomes for metagenomic binning, comparative biology and taxonomic classification.</title>
        <authorList>
            <person name="Goeker M."/>
        </authorList>
    </citation>
    <scope>NUCLEOTIDE SEQUENCE [LARGE SCALE GENOMIC DNA]</scope>
    <source>
        <strain evidence="6 7">DSM 21319</strain>
    </source>
</reference>
<comment type="function">
    <text evidence="3">Flagellin is the subunit protein which polymerizes to form the filaments of bacterial flagella.</text>
</comment>
<keyword evidence="7" id="KW-1185">Reference proteome</keyword>
<accession>A0A7W8DUC7</accession>
<dbReference type="Pfam" id="PF00669">
    <property type="entry name" value="Flagellin_N"/>
    <property type="match status" value="1"/>
</dbReference>
<evidence type="ECO:0000256" key="3">
    <source>
        <dbReference type="RuleBase" id="RU362073"/>
    </source>
</evidence>
<evidence type="ECO:0000256" key="1">
    <source>
        <dbReference type="ARBA" id="ARBA00005709"/>
    </source>
</evidence>
<dbReference type="SUPFAM" id="SSF64518">
    <property type="entry name" value="Phase 1 flagellin"/>
    <property type="match status" value="1"/>
</dbReference>
<evidence type="ECO:0000256" key="2">
    <source>
        <dbReference type="ARBA" id="ARBA00023143"/>
    </source>
</evidence>
<dbReference type="InterPro" id="IPR046358">
    <property type="entry name" value="Flagellin_C"/>
</dbReference>
<evidence type="ECO:0000313" key="6">
    <source>
        <dbReference type="EMBL" id="MBB5042618.1"/>
    </source>
</evidence>